<proteinExistence type="predicted"/>
<dbReference type="EMBL" id="JABSTV010000299">
    <property type="protein sequence ID" value="KAH7986743.1"/>
    <property type="molecule type" value="Genomic_DNA"/>
</dbReference>
<dbReference type="InterPro" id="IPR000795">
    <property type="entry name" value="T_Tr_GTP-bd_dom"/>
</dbReference>
<dbReference type="GO" id="GO:0003924">
    <property type="term" value="F:GTPase activity"/>
    <property type="evidence" value="ECO:0007669"/>
    <property type="project" value="InterPro"/>
</dbReference>
<keyword evidence="3" id="KW-0342">GTP-binding</keyword>
<evidence type="ECO:0000256" key="4">
    <source>
        <dbReference type="SAM" id="MobiDB-lite"/>
    </source>
</evidence>
<accession>A0A9D4YRR5</accession>
<evidence type="ECO:0000313" key="6">
    <source>
        <dbReference type="EMBL" id="KAH7986743.1"/>
    </source>
</evidence>
<gene>
    <name evidence="6" type="ORF">HPB52_024751</name>
</gene>
<name>A0A9D4YRR5_RHISA</name>
<dbReference type="GO" id="GO:0005525">
    <property type="term" value="F:GTP binding"/>
    <property type="evidence" value="ECO:0007669"/>
    <property type="project" value="UniProtKB-KW"/>
</dbReference>
<feature type="region of interest" description="Disordered" evidence="4">
    <location>
        <begin position="1"/>
        <end position="22"/>
    </location>
</feature>
<dbReference type="InterPro" id="IPR027417">
    <property type="entry name" value="P-loop_NTPase"/>
</dbReference>
<feature type="compositionally biased region" description="Basic and acidic residues" evidence="4">
    <location>
        <begin position="1"/>
        <end position="17"/>
    </location>
</feature>
<organism evidence="6 7">
    <name type="scientific">Rhipicephalus sanguineus</name>
    <name type="common">Brown dog tick</name>
    <name type="synonym">Ixodes sanguineus</name>
    <dbReference type="NCBI Taxonomy" id="34632"/>
    <lineage>
        <taxon>Eukaryota</taxon>
        <taxon>Metazoa</taxon>
        <taxon>Ecdysozoa</taxon>
        <taxon>Arthropoda</taxon>
        <taxon>Chelicerata</taxon>
        <taxon>Arachnida</taxon>
        <taxon>Acari</taxon>
        <taxon>Parasitiformes</taxon>
        <taxon>Ixodida</taxon>
        <taxon>Ixodoidea</taxon>
        <taxon>Ixodidae</taxon>
        <taxon>Rhipicephalinae</taxon>
        <taxon>Rhipicephalus</taxon>
        <taxon>Rhipicephalus</taxon>
    </lineage>
</organism>
<dbReference type="AlphaFoldDB" id="A0A9D4YRR5"/>
<dbReference type="SUPFAM" id="SSF52540">
    <property type="entry name" value="P-loop containing nucleoside triphosphate hydrolases"/>
    <property type="match status" value="1"/>
</dbReference>
<evidence type="ECO:0000256" key="3">
    <source>
        <dbReference type="ARBA" id="ARBA00023134"/>
    </source>
</evidence>
<dbReference type="Gene3D" id="3.40.50.300">
    <property type="entry name" value="P-loop containing nucleotide triphosphate hydrolases"/>
    <property type="match status" value="2"/>
</dbReference>
<evidence type="ECO:0000313" key="7">
    <source>
        <dbReference type="Proteomes" id="UP000821837"/>
    </source>
</evidence>
<protein>
    <recommendedName>
        <fullName evidence="5">Tr-type G domain-containing protein</fullName>
    </recommendedName>
</protein>
<evidence type="ECO:0000256" key="2">
    <source>
        <dbReference type="ARBA" id="ARBA00022741"/>
    </source>
</evidence>
<sequence>MQETAKDEDQGPKKEHSNIGGQLLYLTDDRQANIGEVRAGSEEKNRESWYLSWALDTNQEGRDKGKTMEVGCAYFKTENEHFTMLDAPGHRSFVPNMIADACQADMAVLPRRLGSNLVILVNKMDDPRVEWSKERYNECKDTLVPYLRKCGFNPKQR</sequence>
<keyword evidence="7" id="KW-1185">Reference proteome</keyword>
<reference evidence="6" key="1">
    <citation type="journal article" date="2020" name="Cell">
        <title>Large-Scale Comparative Analyses of Tick Genomes Elucidate Their Genetic Diversity and Vector Capacities.</title>
        <authorList>
            <consortium name="Tick Genome and Microbiome Consortium (TIGMIC)"/>
            <person name="Jia N."/>
            <person name="Wang J."/>
            <person name="Shi W."/>
            <person name="Du L."/>
            <person name="Sun Y."/>
            <person name="Zhan W."/>
            <person name="Jiang J.F."/>
            <person name="Wang Q."/>
            <person name="Zhang B."/>
            <person name="Ji P."/>
            <person name="Bell-Sakyi L."/>
            <person name="Cui X.M."/>
            <person name="Yuan T.T."/>
            <person name="Jiang B.G."/>
            <person name="Yang W.F."/>
            <person name="Lam T.T."/>
            <person name="Chang Q.C."/>
            <person name="Ding S.J."/>
            <person name="Wang X.J."/>
            <person name="Zhu J.G."/>
            <person name="Ruan X.D."/>
            <person name="Zhao L."/>
            <person name="Wei J.T."/>
            <person name="Ye R.Z."/>
            <person name="Que T.C."/>
            <person name="Du C.H."/>
            <person name="Zhou Y.H."/>
            <person name="Cheng J.X."/>
            <person name="Dai P.F."/>
            <person name="Guo W.B."/>
            <person name="Han X.H."/>
            <person name="Huang E.J."/>
            <person name="Li L.F."/>
            <person name="Wei W."/>
            <person name="Gao Y.C."/>
            <person name="Liu J.Z."/>
            <person name="Shao H.Z."/>
            <person name="Wang X."/>
            <person name="Wang C.C."/>
            <person name="Yang T.C."/>
            <person name="Huo Q.B."/>
            <person name="Li W."/>
            <person name="Chen H.Y."/>
            <person name="Chen S.E."/>
            <person name="Zhou L.G."/>
            <person name="Ni X.B."/>
            <person name="Tian J.H."/>
            <person name="Sheng Y."/>
            <person name="Liu T."/>
            <person name="Pan Y.S."/>
            <person name="Xia L.Y."/>
            <person name="Li J."/>
            <person name="Zhao F."/>
            <person name="Cao W.C."/>
        </authorList>
    </citation>
    <scope>NUCLEOTIDE SEQUENCE</scope>
    <source>
        <strain evidence="6">Rsan-2018</strain>
    </source>
</reference>
<reference evidence="6" key="2">
    <citation type="submission" date="2021-09" db="EMBL/GenBank/DDBJ databases">
        <authorList>
            <person name="Jia N."/>
            <person name="Wang J."/>
            <person name="Shi W."/>
            <person name="Du L."/>
            <person name="Sun Y."/>
            <person name="Zhan W."/>
            <person name="Jiang J."/>
            <person name="Wang Q."/>
            <person name="Zhang B."/>
            <person name="Ji P."/>
            <person name="Sakyi L.B."/>
            <person name="Cui X."/>
            <person name="Yuan T."/>
            <person name="Jiang B."/>
            <person name="Yang W."/>
            <person name="Lam T.T.-Y."/>
            <person name="Chang Q."/>
            <person name="Ding S."/>
            <person name="Wang X."/>
            <person name="Zhu J."/>
            <person name="Ruan X."/>
            <person name="Zhao L."/>
            <person name="Wei J."/>
            <person name="Que T."/>
            <person name="Du C."/>
            <person name="Cheng J."/>
            <person name="Dai P."/>
            <person name="Han X."/>
            <person name="Huang E."/>
            <person name="Gao Y."/>
            <person name="Liu J."/>
            <person name="Shao H."/>
            <person name="Ye R."/>
            <person name="Li L."/>
            <person name="Wei W."/>
            <person name="Wang X."/>
            <person name="Wang C."/>
            <person name="Huo Q."/>
            <person name="Li W."/>
            <person name="Guo W."/>
            <person name="Chen H."/>
            <person name="Chen S."/>
            <person name="Zhou L."/>
            <person name="Zhou L."/>
            <person name="Ni X."/>
            <person name="Tian J."/>
            <person name="Zhou Y."/>
            <person name="Sheng Y."/>
            <person name="Liu T."/>
            <person name="Pan Y."/>
            <person name="Xia L."/>
            <person name="Li J."/>
            <person name="Zhao F."/>
            <person name="Cao W."/>
        </authorList>
    </citation>
    <scope>NUCLEOTIDE SEQUENCE</scope>
    <source>
        <strain evidence="6">Rsan-2018</strain>
        <tissue evidence="6">Larvae</tissue>
    </source>
</reference>
<evidence type="ECO:0000256" key="1">
    <source>
        <dbReference type="ARBA" id="ARBA00022553"/>
    </source>
</evidence>
<dbReference type="Pfam" id="PF00009">
    <property type="entry name" value="GTP_EFTU"/>
    <property type="match status" value="1"/>
</dbReference>
<feature type="domain" description="Tr-type G" evidence="5">
    <location>
        <begin position="37"/>
        <end position="109"/>
    </location>
</feature>
<comment type="caution">
    <text evidence="6">The sequence shown here is derived from an EMBL/GenBank/DDBJ whole genome shotgun (WGS) entry which is preliminary data.</text>
</comment>
<dbReference type="Proteomes" id="UP000821837">
    <property type="component" value="Unassembled WGS sequence"/>
</dbReference>
<evidence type="ECO:0000259" key="5">
    <source>
        <dbReference type="Pfam" id="PF00009"/>
    </source>
</evidence>
<dbReference type="PANTHER" id="PTHR23115">
    <property type="entry name" value="TRANSLATION FACTOR"/>
    <property type="match status" value="1"/>
</dbReference>
<keyword evidence="2" id="KW-0547">Nucleotide-binding</keyword>
<keyword evidence="1" id="KW-0597">Phosphoprotein</keyword>
<dbReference type="InterPro" id="IPR050100">
    <property type="entry name" value="TRAFAC_GTPase_members"/>
</dbReference>
<dbReference type="VEuPathDB" id="VectorBase:RSAN_051027"/>